<evidence type="ECO:0000313" key="2">
    <source>
        <dbReference type="EMBL" id="SBT83813.1"/>
    </source>
</evidence>
<dbReference type="AlphaFoldDB" id="A0A1D3JDH0"/>
<protein>
    <submittedName>
        <fullName evidence="2">PIR protein</fullName>
    </submittedName>
</protein>
<dbReference type="Proteomes" id="UP000242942">
    <property type="component" value="Unassembled WGS sequence"/>
</dbReference>
<evidence type="ECO:0000313" key="3">
    <source>
        <dbReference type="Proteomes" id="UP000242942"/>
    </source>
</evidence>
<dbReference type="VEuPathDB" id="PlasmoDB:PocGH01_00150800"/>
<dbReference type="VEuPathDB" id="PlasmoDB:POWCR01_000206200"/>
<gene>
    <name evidence="2" type="primary">PocGH01_00150800</name>
    <name evidence="2" type="ORF">POCGH01_00150800</name>
</gene>
<organism evidence="2 3">
    <name type="scientific">Plasmodium ovale</name>
    <name type="common">malaria parasite P. ovale</name>
    <dbReference type="NCBI Taxonomy" id="36330"/>
    <lineage>
        <taxon>Eukaryota</taxon>
        <taxon>Sar</taxon>
        <taxon>Alveolata</taxon>
        <taxon>Apicomplexa</taxon>
        <taxon>Aconoidasida</taxon>
        <taxon>Haemosporida</taxon>
        <taxon>Plasmodiidae</taxon>
        <taxon>Plasmodium</taxon>
        <taxon>Plasmodium (Plasmodium)</taxon>
    </lineage>
</organism>
<keyword evidence="3" id="KW-1185">Reference proteome</keyword>
<dbReference type="Pfam" id="PF05795">
    <property type="entry name" value="Plasmodium_Vir"/>
    <property type="match status" value="1"/>
</dbReference>
<name>A0A1D3JDH0_PLAOA</name>
<sequence length="347" mass="39673">MLLLLHEHSDINENDLPSVKFEKDIKDRMNYSAFERYVKNQTEDDEIDNWIQSFQKKVEQYLTDSSKDSSFDHDKRCKHFNYLINTTISKITSLFDDLQKKADWSKKIKDWRDRYYGSNSKFTCDNFNNYVSNNEKSLGTFCEDSFFINNKITDIKKSVYCQKIVNTISSRKGNLESLRARDERKGIFTKINDECSTQFLDTIFTSFTCNSSAERLMAPVVLISSAQHGDGQTSSEGLMIQPPPSFGSLVDESNGSITIPGESESSSDSSSNAIGLVSLPILGVLVCSFLLYRFTPFGSNFLGYFRNKGDIPLNQDYEETAQMLSNTPNLNNMYSENMQYNLSYQTL</sequence>
<proteinExistence type="predicted"/>
<dbReference type="OrthoDB" id="386945at2759"/>
<dbReference type="InterPro" id="IPR008780">
    <property type="entry name" value="Plasmodium_Vir"/>
</dbReference>
<evidence type="ECO:0000256" key="1">
    <source>
        <dbReference type="SAM" id="MobiDB-lite"/>
    </source>
</evidence>
<feature type="region of interest" description="Disordered" evidence="1">
    <location>
        <begin position="251"/>
        <end position="271"/>
    </location>
</feature>
<feature type="compositionally biased region" description="Low complexity" evidence="1">
    <location>
        <begin position="262"/>
        <end position="271"/>
    </location>
</feature>
<reference evidence="2 3" key="1">
    <citation type="submission" date="2016-06" db="EMBL/GenBank/DDBJ databases">
        <authorList>
            <consortium name="Pathogen Informatics"/>
        </authorList>
    </citation>
    <scope>NUCLEOTIDE SEQUENCE [LARGE SCALE GENOMIC DNA]</scope>
    <source>
        <strain evidence="2">PocGH01</strain>
    </source>
</reference>
<accession>A0A1D3JDH0</accession>
<dbReference type="EMBL" id="FLRI01000217">
    <property type="protein sequence ID" value="SBT83813.1"/>
    <property type="molecule type" value="Genomic_DNA"/>
</dbReference>